<dbReference type="KEGG" id="phn:PAEH1_08640"/>
<dbReference type="OrthoDB" id="1443407at2"/>
<proteinExistence type="predicted"/>
<accession>A0A1U9K0Q8</accession>
<dbReference type="EMBL" id="CP019697">
    <property type="protein sequence ID" value="AQS51616.1"/>
    <property type="molecule type" value="Genomic_DNA"/>
</dbReference>
<dbReference type="STRING" id="643674.PAEH1_08640"/>
<evidence type="ECO:0000256" key="2">
    <source>
        <dbReference type="ARBA" id="ARBA00014031"/>
    </source>
</evidence>
<evidence type="ECO:0000313" key="5">
    <source>
        <dbReference type="Proteomes" id="UP000189369"/>
    </source>
</evidence>
<comment type="function">
    <text evidence="1">May be involved in the biogenesis of curli organelles.</text>
</comment>
<dbReference type="Proteomes" id="UP000189369">
    <property type="component" value="Chromosome"/>
</dbReference>
<sequence length="148" mass="15997">MKRKRHLYSGLIAAIASTLCVGISQGSELIYYPLNPSFGGSPLNGAVLLNSAQATNKHKDPEMDKDRYGIDEKPAIDQFNETLERTIISRLAASASSKIVDEFGNFIPGTIETQNFTISVSDPGTGLLQITTTDRISGGMTVFEVSKK</sequence>
<organism evidence="4 5">
    <name type="scientific">Paenalcaligenes hominis</name>
    <dbReference type="NCBI Taxonomy" id="643674"/>
    <lineage>
        <taxon>Bacteria</taxon>
        <taxon>Pseudomonadati</taxon>
        <taxon>Pseudomonadota</taxon>
        <taxon>Betaproteobacteria</taxon>
        <taxon>Burkholderiales</taxon>
        <taxon>Alcaligenaceae</taxon>
        <taxon>Paenalcaligenes</taxon>
    </lineage>
</organism>
<gene>
    <name evidence="4" type="ORF">PAEH1_08640</name>
</gene>
<dbReference type="Pfam" id="PF10614">
    <property type="entry name" value="CsgF"/>
    <property type="match status" value="1"/>
</dbReference>
<evidence type="ECO:0000313" key="4">
    <source>
        <dbReference type="EMBL" id="AQS51616.1"/>
    </source>
</evidence>
<protein>
    <recommendedName>
        <fullName evidence="2">Curli production assembly/transport component CsgF</fullName>
    </recommendedName>
</protein>
<reference evidence="4 5" key="1">
    <citation type="submission" date="2017-01" db="EMBL/GenBank/DDBJ databases">
        <title>Complete Genome Sequence of Paenalcaligenes hominis, Isolated from a paraplegic Patient with neurogenic bladder.</title>
        <authorList>
            <person name="Mukhopadhyay R."/>
            <person name="Joaquin J."/>
            <person name="Hogue R."/>
            <person name="Kilaru A."/>
            <person name="Jospin G."/>
            <person name="Mars K."/>
            <person name="Eisen J.A."/>
            <person name="Chaturvedi V."/>
        </authorList>
    </citation>
    <scope>NUCLEOTIDE SEQUENCE [LARGE SCALE GENOMIC DNA]</scope>
    <source>
        <strain evidence="4 5">15S00501</strain>
    </source>
</reference>
<evidence type="ECO:0000256" key="1">
    <source>
        <dbReference type="ARBA" id="ARBA00003989"/>
    </source>
</evidence>
<dbReference type="AlphaFoldDB" id="A0A1U9K0Q8"/>
<dbReference type="InterPro" id="IPR018893">
    <property type="entry name" value="T8SS_CsgF"/>
</dbReference>
<evidence type="ECO:0000256" key="3">
    <source>
        <dbReference type="ARBA" id="ARBA00022729"/>
    </source>
</evidence>
<name>A0A1U9K0Q8_9BURK</name>
<keyword evidence="3" id="KW-0732">Signal</keyword>